<accession>A0A4R3I1H8</accession>
<dbReference type="PANTHER" id="PTHR42880">
    <property type="entry name" value="HOMOCITRATE SYNTHASE"/>
    <property type="match status" value="1"/>
</dbReference>
<dbReference type="InterPro" id="IPR054691">
    <property type="entry name" value="LeuA/HCS_post-cat"/>
</dbReference>
<dbReference type="PANTHER" id="PTHR42880:SF1">
    <property type="entry name" value="ISOPROPYLMALATE_HOMOCITRATE_CITRAMALATE SYNTHASE FAMILY PROTEIN"/>
    <property type="match status" value="1"/>
</dbReference>
<comment type="function">
    <text evidence="1 8">This protein is a Fe-Mo-cofactor biosynthetic component.</text>
</comment>
<dbReference type="OrthoDB" id="9803573at2"/>
<name>A0A4R3I1H8_9GAMM</name>
<dbReference type="AlphaFoldDB" id="A0A4R3I1H8"/>
<dbReference type="Pfam" id="PF22617">
    <property type="entry name" value="HCS_D2"/>
    <property type="match status" value="1"/>
</dbReference>
<dbReference type="InterPro" id="IPR013477">
    <property type="entry name" value="NifV/FrbC"/>
</dbReference>
<organism evidence="10 11">
    <name type="scientific">Reinekea marinisedimentorum</name>
    <dbReference type="NCBI Taxonomy" id="230495"/>
    <lineage>
        <taxon>Bacteria</taxon>
        <taxon>Pseudomonadati</taxon>
        <taxon>Pseudomonadota</taxon>
        <taxon>Gammaproteobacteria</taxon>
        <taxon>Oceanospirillales</taxon>
        <taxon>Saccharospirillaceae</taxon>
        <taxon>Reinekea</taxon>
    </lineage>
</organism>
<proteinExistence type="inferred from homology"/>
<dbReference type="Gene3D" id="1.10.238.260">
    <property type="match status" value="1"/>
</dbReference>
<dbReference type="EC" id="2.3.3.14" evidence="3 8"/>
<evidence type="ECO:0000256" key="6">
    <source>
        <dbReference type="ARBA" id="ARBA00048019"/>
    </source>
</evidence>
<evidence type="ECO:0000256" key="1">
    <source>
        <dbReference type="ARBA" id="ARBA00003050"/>
    </source>
</evidence>
<dbReference type="NCBIfam" id="TIGR02660">
    <property type="entry name" value="nifV_homocitr"/>
    <property type="match status" value="1"/>
</dbReference>
<dbReference type="CDD" id="cd07939">
    <property type="entry name" value="DRE_TIM_NifV"/>
    <property type="match status" value="1"/>
</dbReference>
<evidence type="ECO:0000259" key="9">
    <source>
        <dbReference type="PROSITE" id="PS50991"/>
    </source>
</evidence>
<evidence type="ECO:0000256" key="8">
    <source>
        <dbReference type="RuleBase" id="RU367143"/>
    </source>
</evidence>
<dbReference type="InterPro" id="IPR002034">
    <property type="entry name" value="AIPM/Hcit_synth_CS"/>
</dbReference>
<keyword evidence="11" id="KW-1185">Reference proteome</keyword>
<sequence length="382" mass="42005">MNITINDTTLRDGEQTPGVAFTRDEKIAIATALEQAGVTELEIGIPAMGSRERETIRQICQSLKSAQTMAWCRMAGNDIFLCKGLGLDWVDLSIPVSDQQRVSKLRISEKQLFNRVERGVKLARELGLKVCLGMEDASRAHPDSLKRAAEIAQKAGAERVRFADTLGLLDPFQTFDIIRELTASTDLGVEMHAHNDLGLATANTLAAIRAGATSCNTTVNGLGERAGNAALEEIALAMKVHQHQYTVECNLDLKALQNIALLVSKASGRALAPQKCAVGDAIFTHESGLHIDGLRKDEKNYQAFEPALLGRTHTLVLGKHSGLKAIRHYYRELGFKLSEAQEKRIQNLIIGFSEKYKRTPTDQELYGFLPASVINQREQFLA</sequence>
<dbReference type="GO" id="GO:0004410">
    <property type="term" value="F:homocitrate synthase activity"/>
    <property type="evidence" value="ECO:0007669"/>
    <property type="project" value="UniProtKB-UniRule"/>
</dbReference>
<evidence type="ECO:0000313" key="10">
    <source>
        <dbReference type="EMBL" id="TCS38863.1"/>
    </source>
</evidence>
<dbReference type="RefSeq" id="WP_132702624.1">
    <property type="nucleotide sequence ID" value="NZ_SLZR01000014.1"/>
</dbReference>
<dbReference type="InterPro" id="IPR013785">
    <property type="entry name" value="Aldolase_TIM"/>
</dbReference>
<keyword evidence="5 7" id="KW-0808">Transferase</keyword>
<comment type="catalytic activity">
    <reaction evidence="6 8">
        <text>acetyl-CoA + 2-oxoglutarate + H2O = (2R)-homocitrate + CoA + H(+)</text>
        <dbReference type="Rhea" id="RHEA:12929"/>
        <dbReference type="ChEBI" id="CHEBI:15377"/>
        <dbReference type="ChEBI" id="CHEBI:15378"/>
        <dbReference type="ChEBI" id="CHEBI:16810"/>
        <dbReference type="ChEBI" id="CHEBI:57287"/>
        <dbReference type="ChEBI" id="CHEBI:57288"/>
        <dbReference type="ChEBI" id="CHEBI:58884"/>
        <dbReference type="EC" id="2.3.3.14"/>
    </reaction>
</comment>
<feature type="domain" description="Pyruvate carboxyltransferase" evidence="9">
    <location>
        <begin position="3"/>
        <end position="257"/>
    </location>
</feature>
<gene>
    <name evidence="10" type="ORF">BCF53_11428</name>
</gene>
<dbReference type="PROSITE" id="PS50991">
    <property type="entry name" value="PYR_CT"/>
    <property type="match status" value="1"/>
</dbReference>
<dbReference type="GO" id="GO:0009399">
    <property type="term" value="P:nitrogen fixation"/>
    <property type="evidence" value="ECO:0007669"/>
    <property type="project" value="UniProtKB-UniRule"/>
</dbReference>
<reference evidence="10 11" key="1">
    <citation type="submission" date="2019-03" db="EMBL/GenBank/DDBJ databases">
        <title>Genomic Encyclopedia of Archaeal and Bacterial Type Strains, Phase II (KMG-II): from individual species to whole genera.</title>
        <authorList>
            <person name="Goeker M."/>
        </authorList>
    </citation>
    <scope>NUCLEOTIDE SEQUENCE [LARGE SCALE GENOMIC DNA]</scope>
    <source>
        <strain evidence="10 11">DSM 15388</strain>
    </source>
</reference>
<dbReference type="PROSITE" id="PS00816">
    <property type="entry name" value="AIPM_HOMOCIT_SYNTH_2"/>
    <property type="match status" value="1"/>
</dbReference>
<evidence type="ECO:0000313" key="11">
    <source>
        <dbReference type="Proteomes" id="UP000295793"/>
    </source>
</evidence>
<evidence type="ECO:0000256" key="2">
    <source>
        <dbReference type="ARBA" id="ARBA00006154"/>
    </source>
</evidence>
<dbReference type="InterPro" id="IPR000891">
    <property type="entry name" value="PYR_CT"/>
</dbReference>
<dbReference type="Gene3D" id="3.20.20.70">
    <property type="entry name" value="Aldolase class I"/>
    <property type="match status" value="1"/>
</dbReference>
<comment type="caution">
    <text evidence="10">The sequence shown here is derived from an EMBL/GenBank/DDBJ whole genome shotgun (WGS) entry which is preliminary data.</text>
</comment>
<evidence type="ECO:0000256" key="3">
    <source>
        <dbReference type="ARBA" id="ARBA00012974"/>
    </source>
</evidence>
<dbReference type="Proteomes" id="UP000295793">
    <property type="component" value="Unassembled WGS sequence"/>
</dbReference>
<comment type="similarity">
    <text evidence="2 7">Belongs to the alpha-IPM synthase/homocitrate synthase family.</text>
</comment>
<evidence type="ECO:0000256" key="5">
    <source>
        <dbReference type="ARBA" id="ARBA00022679"/>
    </source>
</evidence>
<evidence type="ECO:0000256" key="4">
    <source>
        <dbReference type="ARBA" id="ARBA00020735"/>
    </source>
</evidence>
<dbReference type="EMBL" id="SLZR01000014">
    <property type="protein sequence ID" value="TCS38863.1"/>
    <property type="molecule type" value="Genomic_DNA"/>
</dbReference>
<dbReference type="Pfam" id="PF00682">
    <property type="entry name" value="HMGL-like"/>
    <property type="match status" value="1"/>
</dbReference>
<protein>
    <recommendedName>
        <fullName evidence="4 8">Homocitrate synthase</fullName>
        <ecNumber evidence="3 8">2.3.3.14</ecNumber>
    </recommendedName>
</protein>
<dbReference type="PROSITE" id="PS00815">
    <property type="entry name" value="AIPM_HOMOCIT_SYNTH_1"/>
    <property type="match status" value="1"/>
</dbReference>
<evidence type="ECO:0000256" key="7">
    <source>
        <dbReference type="RuleBase" id="RU003523"/>
    </source>
</evidence>
<keyword evidence="8" id="KW-0535">Nitrogen fixation</keyword>
<dbReference type="GO" id="GO:0019752">
    <property type="term" value="P:carboxylic acid metabolic process"/>
    <property type="evidence" value="ECO:0007669"/>
    <property type="project" value="UniProtKB-UniRule"/>
</dbReference>
<dbReference type="SUPFAM" id="SSF51569">
    <property type="entry name" value="Aldolase"/>
    <property type="match status" value="1"/>
</dbReference>